<dbReference type="EMBL" id="HACG01039450">
    <property type="protein sequence ID" value="CEK86315.1"/>
    <property type="molecule type" value="Transcribed_RNA"/>
</dbReference>
<dbReference type="AlphaFoldDB" id="A0A0B7B2F2"/>
<accession>A0A0B7B2F2</accession>
<proteinExistence type="predicted"/>
<evidence type="ECO:0000313" key="2">
    <source>
        <dbReference type="EMBL" id="CEK86316.1"/>
    </source>
</evidence>
<dbReference type="CDD" id="cd00117">
    <property type="entry name" value="TFP"/>
    <property type="match status" value="1"/>
</dbReference>
<protein>
    <submittedName>
        <fullName evidence="1">Uncharacterized protein</fullName>
    </submittedName>
</protein>
<evidence type="ECO:0000313" key="1">
    <source>
        <dbReference type="EMBL" id="CEK86315.1"/>
    </source>
</evidence>
<organism evidence="1">
    <name type="scientific">Arion vulgaris</name>
    <dbReference type="NCBI Taxonomy" id="1028688"/>
    <lineage>
        <taxon>Eukaryota</taxon>
        <taxon>Metazoa</taxon>
        <taxon>Spiralia</taxon>
        <taxon>Lophotrochozoa</taxon>
        <taxon>Mollusca</taxon>
        <taxon>Gastropoda</taxon>
        <taxon>Heterobranchia</taxon>
        <taxon>Euthyneura</taxon>
        <taxon>Panpulmonata</taxon>
        <taxon>Eupulmonata</taxon>
        <taxon>Stylommatophora</taxon>
        <taxon>Helicina</taxon>
        <taxon>Arionoidea</taxon>
        <taxon>Arionidae</taxon>
        <taxon>Arion</taxon>
    </lineage>
</organism>
<reference evidence="1" key="1">
    <citation type="submission" date="2014-12" db="EMBL/GenBank/DDBJ databases">
        <title>Insight into the proteome of Arion vulgaris.</title>
        <authorList>
            <person name="Aradska J."/>
            <person name="Bulat T."/>
            <person name="Smidak R."/>
            <person name="Sarate P."/>
            <person name="Gangsoo J."/>
            <person name="Sialana F."/>
            <person name="Bilban M."/>
            <person name="Lubec G."/>
        </authorList>
    </citation>
    <scope>NUCLEOTIDE SEQUENCE</scope>
    <source>
        <tissue evidence="1">Skin</tissue>
    </source>
</reference>
<gene>
    <name evidence="1" type="primary">ORF153149</name>
    <name evidence="2" type="synonym">ORF153154</name>
</gene>
<dbReference type="EMBL" id="HACG01039451">
    <property type="protein sequence ID" value="CEK86316.1"/>
    <property type="molecule type" value="Transcribed_RNA"/>
</dbReference>
<name>A0A0B7B2F2_9EUPU</name>
<sequence>MELKKSSMSTQERMTVMELMIRGTIERRFRVLESFNWQAIFESVQEIEMKEIPMLKKDVLECKQEQTLLHSEGVVNESNTANEVPVSPLSIQITEANIPEDATTVKTPAETTTTQAPIVTTEINPEFGCYVCGNNLTEEHCPIEKVNIKMACPKYKPFCITDIHQNGFTRHVYKRCASERDCKNGNANSDPSCETDIFVTAEAKQCHFCCTTKFCNENLRPTTDIYTKQ</sequence>